<organism evidence="1 2">
    <name type="scientific">Caenorhabditis briggsae</name>
    <dbReference type="NCBI Taxonomy" id="6238"/>
    <lineage>
        <taxon>Eukaryota</taxon>
        <taxon>Metazoa</taxon>
        <taxon>Ecdysozoa</taxon>
        <taxon>Nematoda</taxon>
        <taxon>Chromadorea</taxon>
        <taxon>Rhabditida</taxon>
        <taxon>Rhabditina</taxon>
        <taxon>Rhabditomorpha</taxon>
        <taxon>Rhabditoidea</taxon>
        <taxon>Rhabditidae</taxon>
        <taxon>Peloderinae</taxon>
        <taxon>Caenorhabditis</taxon>
    </lineage>
</organism>
<dbReference type="AlphaFoldDB" id="A0AAE9ELS2"/>
<dbReference type="EMBL" id="CP092622">
    <property type="protein sequence ID" value="UMM21821.1"/>
    <property type="molecule type" value="Genomic_DNA"/>
</dbReference>
<evidence type="ECO:0000313" key="1">
    <source>
        <dbReference type="EMBL" id="UMM21821.1"/>
    </source>
</evidence>
<sequence length="71" mass="8264">MKRYTVSPPTKTKAYEEQQLRTPMNNLQNQAHDHPTNLSKLFFYHKPLPRDCRTFGILRLTKSSIPTSAAF</sequence>
<dbReference type="Proteomes" id="UP000829354">
    <property type="component" value="Chromosome III"/>
</dbReference>
<evidence type="ECO:0000313" key="2">
    <source>
        <dbReference type="Proteomes" id="UP000829354"/>
    </source>
</evidence>
<name>A0AAE9ELS2_CAEBR</name>
<reference evidence="1 2" key="1">
    <citation type="submission" date="2022-04" db="EMBL/GenBank/DDBJ databases">
        <title>Chromosome-level reference genomes for two strains of Caenorhabditis briggsae: an improved platform for comparative genomics.</title>
        <authorList>
            <person name="Stevens L."/>
            <person name="Andersen E."/>
        </authorList>
    </citation>
    <scope>NUCLEOTIDE SEQUENCE [LARGE SCALE GENOMIC DNA]</scope>
    <source>
        <strain evidence="1">VX34</strain>
        <tissue evidence="1">Whole-organism</tissue>
    </source>
</reference>
<gene>
    <name evidence="1" type="ORF">L5515_003335</name>
</gene>
<keyword evidence="2" id="KW-1185">Reference proteome</keyword>
<protein>
    <submittedName>
        <fullName evidence="1">Uncharacterized protein</fullName>
    </submittedName>
</protein>
<accession>A0AAE9ELS2</accession>
<proteinExistence type="predicted"/>